<geneLocation type="plasmid" evidence="7">
    <name>cbm2636_mp</name>
</geneLocation>
<evidence type="ECO:0000256" key="4">
    <source>
        <dbReference type="ARBA" id="ARBA00023163"/>
    </source>
</evidence>
<dbReference type="Pfam" id="PF00126">
    <property type="entry name" value="HTH_1"/>
    <property type="match status" value="1"/>
</dbReference>
<gene>
    <name evidence="6" type="primary">sdsB</name>
    <name evidence="6" type="ORF">CBM2636_MP20157</name>
</gene>
<dbReference type="Proteomes" id="UP000254259">
    <property type="component" value="Plasmid CBM2636_mp"/>
</dbReference>
<reference evidence="6 7" key="1">
    <citation type="submission" date="2018-01" db="EMBL/GenBank/DDBJ databases">
        <authorList>
            <person name="Clerissi C."/>
        </authorList>
    </citation>
    <scope>NUCLEOTIDE SEQUENCE [LARGE SCALE GENOMIC DNA]</scope>
    <source>
        <strain evidence="6">Cupriavidus taiwanensis SWF 66322</strain>
        <plasmid evidence="7">cbm2636_mp</plasmid>
    </source>
</reference>
<evidence type="ECO:0000313" key="6">
    <source>
        <dbReference type="EMBL" id="SPD67307.1"/>
    </source>
</evidence>
<dbReference type="GO" id="GO:0003700">
    <property type="term" value="F:DNA-binding transcription factor activity"/>
    <property type="evidence" value="ECO:0007669"/>
    <property type="project" value="InterPro"/>
</dbReference>
<dbReference type="RefSeq" id="WP_306414574.1">
    <property type="nucleotide sequence ID" value="NZ_LT984814.1"/>
</dbReference>
<dbReference type="GO" id="GO:0003677">
    <property type="term" value="F:DNA binding"/>
    <property type="evidence" value="ECO:0007669"/>
    <property type="project" value="UniProtKB-KW"/>
</dbReference>
<dbReference type="Gene3D" id="1.10.10.10">
    <property type="entry name" value="Winged helix-like DNA-binding domain superfamily/Winged helix DNA-binding domain"/>
    <property type="match status" value="1"/>
</dbReference>
<evidence type="ECO:0000259" key="5">
    <source>
        <dbReference type="PROSITE" id="PS50931"/>
    </source>
</evidence>
<keyword evidence="3" id="KW-0238">DNA-binding</keyword>
<dbReference type="FunFam" id="1.10.10.10:FF:000001">
    <property type="entry name" value="LysR family transcriptional regulator"/>
    <property type="match status" value="1"/>
</dbReference>
<evidence type="ECO:0000313" key="7">
    <source>
        <dbReference type="Proteomes" id="UP000254259"/>
    </source>
</evidence>
<dbReference type="PROSITE" id="PS50931">
    <property type="entry name" value="HTH_LYSR"/>
    <property type="match status" value="1"/>
</dbReference>
<protein>
    <submittedName>
        <fullName evidence="6">SDS degradation transcriptional activation protein</fullName>
    </submittedName>
</protein>
<dbReference type="InterPro" id="IPR036390">
    <property type="entry name" value="WH_DNA-bd_sf"/>
</dbReference>
<comment type="similarity">
    <text evidence="1">Belongs to the LysR transcriptional regulatory family.</text>
</comment>
<proteinExistence type="inferred from homology"/>
<dbReference type="InterPro" id="IPR050950">
    <property type="entry name" value="HTH-type_LysR_regulators"/>
</dbReference>
<keyword evidence="4" id="KW-0804">Transcription</keyword>
<dbReference type="Pfam" id="PF03466">
    <property type="entry name" value="LysR_substrate"/>
    <property type="match status" value="1"/>
</dbReference>
<organism evidence="6 7">
    <name type="scientific">Cupriavidus taiwanensis</name>
    <dbReference type="NCBI Taxonomy" id="164546"/>
    <lineage>
        <taxon>Bacteria</taxon>
        <taxon>Pseudomonadati</taxon>
        <taxon>Pseudomonadota</taxon>
        <taxon>Betaproteobacteria</taxon>
        <taxon>Burkholderiales</taxon>
        <taxon>Burkholderiaceae</taxon>
        <taxon>Cupriavidus</taxon>
    </lineage>
</organism>
<evidence type="ECO:0000256" key="2">
    <source>
        <dbReference type="ARBA" id="ARBA00023015"/>
    </source>
</evidence>
<accession>A0A9Q7UWL6</accession>
<dbReference type="SUPFAM" id="SSF53850">
    <property type="entry name" value="Periplasmic binding protein-like II"/>
    <property type="match status" value="1"/>
</dbReference>
<dbReference type="InterPro" id="IPR005119">
    <property type="entry name" value="LysR_subst-bd"/>
</dbReference>
<keyword evidence="2" id="KW-0805">Transcription regulation</keyword>
<keyword evidence="6" id="KW-0614">Plasmid</keyword>
<dbReference type="GO" id="GO:0005829">
    <property type="term" value="C:cytosol"/>
    <property type="evidence" value="ECO:0007669"/>
    <property type="project" value="TreeGrafter"/>
</dbReference>
<dbReference type="Gene3D" id="3.40.190.10">
    <property type="entry name" value="Periplasmic binding protein-like II"/>
    <property type="match status" value="2"/>
</dbReference>
<name>A0A9Q7UWL6_9BURK</name>
<feature type="domain" description="HTH lysR-type" evidence="5">
    <location>
        <begin position="2"/>
        <end position="59"/>
    </location>
</feature>
<dbReference type="InterPro" id="IPR000847">
    <property type="entry name" value="LysR_HTH_N"/>
</dbReference>
<dbReference type="PANTHER" id="PTHR30419">
    <property type="entry name" value="HTH-TYPE TRANSCRIPTIONAL REGULATOR YBHD"/>
    <property type="match status" value="1"/>
</dbReference>
<dbReference type="SUPFAM" id="SSF46785">
    <property type="entry name" value="Winged helix' DNA-binding domain"/>
    <property type="match status" value="1"/>
</dbReference>
<dbReference type="InterPro" id="IPR036388">
    <property type="entry name" value="WH-like_DNA-bd_sf"/>
</dbReference>
<dbReference type="AlphaFoldDB" id="A0A9Q7UWL6"/>
<evidence type="ECO:0000256" key="3">
    <source>
        <dbReference type="ARBA" id="ARBA00023125"/>
    </source>
</evidence>
<evidence type="ECO:0000256" key="1">
    <source>
        <dbReference type="ARBA" id="ARBA00009437"/>
    </source>
</evidence>
<dbReference type="PANTHER" id="PTHR30419:SF30">
    <property type="entry name" value="LYSR FAMILY TRANSCRIPTIONAL REGULATOR"/>
    <property type="match status" value="1"/>
</dbReference>
<sequence length="302" mass="33397">MMDLRRLSHVLALADELHFARAAERVHLSQPAFSRSIQAIEGDLGIRLFDRDIGDVRPTPAGEFVIARARRLLFEARCLQRDVDLYRDSQLGDTAFGIGPFPAATLLPLVLTELRRLHPEVALRVEESNWQQLLERLRAEDIEFFVADVRDLPDDAALDIRPLGKQRGDLYVRAAHPLAGRQCSLKDAWAYGIAATKLPSPVRAALARLLGLPAGQEPVLALECDDIAVLRRVALSTDTVLAATQVSMRADVESGALLPLQIRGLPSLYSEMGVVSLRNRTPSPMAQNAIACFTRVAREMNR</sequence>
<dbReference type="EMBL" id="LT984814">
    <property type="protein sequence ID" value="SPD67307.1"/>
    <property type="molecule type" value="Genomic_DNA"/>
</dbReference>
<dbReference type="PRINTS" id="PR00039">
    <property type="entry name" value="HTHLYSR"/>
</dbReference>